<dbReference type="Pfam" id="PF00246">
    <property type="entry name" value="Peptidase_M14"/>
    <property type="match status" value="1"/>
</dbReference>
<dbReference type="GO" id="GO:0006508">
    <property type="term" value="P:proteolysis"/>
    <property type="evidence" value="ECO:0007669"/>
    <property type="project" value="InterPro"/>
</dbReference>
<keyword evidence="6" id="KW-1185">Reference proteome</keyword>
<sequence length="193" mass="21736">DYDPSEEYPGAAPFSEPETQIMRNLVHSFKPHLWVNVHSGMEALFMPYDHRNTTPDGASAKLMKLILQRLNHLHCKDNCVVGSGGGSVGYLAHGTATDYMYEIVRVPLAFTFEIYGEPKVSSEDCFRMFNPLDSSIFENILENWCTAFFRMFMILHDGLYNLSTEGFGTVEDDIMSLSMNLASNPSILGNFQT</sequence>
<organism evidence="5 6">
    <name type="scientific">Taxus chinensis</name>
    <name type="common">Chinese yew</name>
    <name type="synonym">Taxus wallichiana var. chinensis</name>
    <dbReference type="NCBI Taxonomy" id="29808"/>
    <lineage>
        <taxon>Eukaryota</taxon>
        <taxon>Viridiplantae</taxon>
        <taxon>Streptophyta</taxon>
        <taxon>Embryophyta</taxon>
        <taxon>Tracheophyta</taxon>
        <taxon>Spermatophyta</taxon>
        <taxon>Pinopsida</taxon>
        <taxon>Pinidae</taxon>
        <taxon>Conifers II</taxon>
        <taxon>Cupressales</taxon>
        <taxon>Taxaceae</taxon>
        <taxon>Taxus</taxon>
    </lineage>
</organism>
<dbReference type="EMBL" id="JAHRHJ020000009">
    <property type="protein sequence ID" value="KAH9300095.1"/>
    <property type="molecule type" value="Genomic_DNA"/>
</dbReference>
<protein>
    <recommendedName>
        <fullName evidence="4">Peptidase M14 domain-containing protein</fullName>
    </recommendedName>
</protein>
<dbReference type="Proteomes" id="UP000824469">
    <property type="component" value="Unassembled WGS sequence"/>
</dbReference>
<dbReference type="PROSITE" id="PS52035">
    <property type="entry name" value="PEPTIDASE_M14"/>
    <property type="match status" value="1"/>
</dbReference>
<proteinExistence type="inferred from homology"/>
<dbReference type="Gene3D" id="3.40.630.10">
    <property type="entry name" value="Zn peptidases"/>
    <property type="match status" value="1"/>
</dbReference>
<accession>A0AA38CGF2</accession>
<comment type="caution">
    <text evidence="5">The sequence shown here is derived from an EMBL/GenBank/DDBJ whole genome shotgun (WGS) entry which is preliminary data.</text>
</comment>
<evidence type="ECO:0000256" key="3">
    <source>
        <dbReference type="PROSITE-ProRule" id="PRU01379"/>
    </source>
</evidence>
<reference evidence="5 6" key="1">
    <citation type="journal article" date="2021" name="Nat. Plants">
        <title>The Taxus genome provides insights into paclitaxel biosynthesis.</title>
        <authorList>
            <person name="Xiong X."/>
            <person name="Gou J."/>
            <person name="Liao Q."/>
            <person name="Li Y."/>
            <person name="Zhou Q."/>
            <person name="Bi G."/>
            <person name="Li C."/>
            <person name="Du R."/>
            <person name="Wang X."/>
            <person name="Sun T."/>
            <person name="Guo L."/>
            <person name="Liang H."/>
            <person name="Lu P."/>
            <person name="Wu Y."/>
            <person name="Zhang Z."/>
            <person name="Ro D.K."/>
            <person name="Shang Y."/>
            <person name="Huang S."/>
            <person name="Yan J."/>
        </authorList>
    </citation>
    <scope>NUCLEOTIDE SEQUENCE [LARGE SCALE GENOMIC DNA]</scope>
    <source>
        <strain evidence="5">Ta-2019</strain>
    </source>
</reference>
<dbReference type="PANTHER" id="PTHR11705">
    <property type="entry name" value="PROTEASE FAMILY M14 CARBOXYPEPTIDASE A,B"/>
    <property type="match status" value="1"/>
</dbReference>
<feature type="non-terminal residue" evidence="5">
    <location>
        <position position="1"/>
    </location>
</feature>
<gene>
    <name evidence="5" type="ORF">KI387_011678</name>
</gene>
<evidence type="ECO:0000313" key="5">
    <source>
        <dbReference type="EMBL" id="KAH9300095.1"/>
    </source>
</evidence>
<comment type="similarity">
    <text evidence="2 3">Belongs to the peptidase M14 family.</text>
</comment>
<dbReference type="GO" id="GO:0004181">
    <property type="term" value="F:metallocarboxypeptidase activity"/>
    <property type="evidence" value="ECO:0007669"/>
    <property type="project" value="InterPro"/>
</dbReference>
<dbReference type="OMA" id="CESTIND"/>
<dbReference type="GO" id="GO:0005615">
    <property type="term" value="C:extracellular space"/>
    <property type="evidence" value="ECO:0007669"/>
    <property type="project" value="TreeGrafter"/>
</dbReference>
<dbReference type="GO" id="GO:0008270">
    <property type="term" value="F:zinc ion binding"/>
    <property type="evidence" value="ECO:0007669"/>
    <property type="project" value="InterPro"/>
</dbReference>
<dbReference type="InterPro" id="IPR000834">
    <property type="entry name" value="Peptidase_M14"/>
</dbReference>
<dbReference type="PANTHER" id="PTHR11705:SF119">
    <property type="entry name" value="OS02G0119300 PROTEIN"/>
    <property type="match status" value="1"/>
</dbReference>
<feature type="active site" description="Proton donor/acceptor" evidence="3">
    <location>
        <position position="113"/>
    </location>
</feature>
<name>A0AA38CGF2_TAXCH</name>
<feature type="domain" description="Peptidase M14" evidence="4">
    <location>
        <begin position="1"/>
        <end position="154"/>
    </location>
</feature>
<dbReference type="AlphaFoldDB" id="A0AA38CGF2"/>
<evidence type="ECO:0000259" key="4">
    <source>
        <dbReference type="PROSITE" id="PS52035"/>
    </source>
</evidence>
<feature type="non-terminal residue" evidence="5">
    <location>
        <position position="193"/>
    </location>
</feature>
<evidence type="ECO:0000256" key="1">
    <source>
        <dbReference type="ARBA" id="ARBA00001947"/>
    </source>
</evidence>
<comment type="cofactor">
    <cofactor evidence="1">
        <name>Zn(2+)</name>
        <dbReference type="ChEBI" id="CHEBI:29105"/>
    </cofactor>
</comment>
<dbReference type="SUPFAM" id="SSF53187">
    <property type="entry name" value="Zn-dependent exopeptidases"/>
    <property type="match status" value="1"/>
</dbReference>
<evidence type="ECO:0000313" key="6">
    <source>
        <dbReference type="Proteomes" id="UP000824469"/>
    </source>
</evidence>
<evidence type="ECO:0000256" key="2">
    <source>
        <dbReference type="ARBA" id="ARBA00005988"/>
    </source>
</evidence>